<dbReference type="InterPro" id="IPR006561">
    <property type="entry name" value="DZF_dom"/>
</dbReference>
<reference evidence="3" key="1">
    <citation type="submission" date="2015-12" db="EMBL/GenBank/DDBJ databases">
        <title>De novo transcriptome assembly of four potential Pierce s Disease insect vectors from Arizona vineyards.</title>
        <authorList>
            <person name="Tassone E.E."/>
        </authorList>
    </citation>
    <scope>NUCLEOTIDE SEQUENCE</scope>
</reference>
<dbReference type="GO" id="GO:0003727">
    <property type="term" value="F:single-stranded RNA binding"/>
    <property type="evidence" value="ECO:0007669"/>
    <property type="project" value="TreeGrafter"/>
</dbReference>
<feature type="compositionally biased region" description="Basic residues" evidence="1">
    <location>
        <begin position="350"/>
        <end position="362"/>
    </location>
</feature>
<evidence type="ECO:0000259" key="2">
    <source>
        <dbReference type="PROSITE" id="PS51703"/>
    </source>
</evidence>
<dbReference type="Pfam" id="PF20965">
    <property type="entry name" value="DZF_C"/>
    <property type="match status" value="1"/>
</dbReference>
<dbReference type="SMART" id="SM00572">
    <property type="entry name" value="DZF"/>
    <property type="match status" value="1"/>
</dbReference>
<dbReference type="FunFam" id="1.10.1410.40:FF:000001">
    <property type="entry name" value="interleukin enhancer-binding factor 3 isoform X1"/>
    <property type="match status" value="1"/>
</dbReference>
<gene>
    <name evidence="3" type="ORF">g.13452</name>
</gene>
<feature type="compositionally biased region" description="Basic and acidic residues" evidence="1">
    <location>
        <begin position="46"/>
        <end position="68"/>
    </location>
</feature>
<feature type="compositionally biased region" description="Low complexity" evidence="1">
    <location>
        <begin position="1"/>
        <end position="25"/>
    </location>
</feature>
<protein>
    <recommendedName>
        <fullName evidence="2">DZF domain-containing protein</fullName>
    </recommendedName>
</protein>
<organism evidence="3">
    <name type="scientific">Clastoptera arizonana</name>
    <name type="common">Arizona spittle bug</name>
    <dbReference type="NCBI Taxonomy" id="38151"/>
    <lineage>
        <taxon>Eukaryota</taxon>
        <taxon>Metazoa</taxon>
        <taxon>Ecdysozoa</taxon>
        <taxon>Arthropoda</taxon>
        <taxon>Hexapoda</taxon>
        <taxon>Insecta</taxon>
        <taxon>Pterygota</taxon>
        <taxon>Neoptera</taxon>
        <taxon>Paraneoptera</taxon>
        <taxon>Hemiptera</taxon>
        <taxon>Auchenorrhyncha</taxon>
        <taxon>Cercopoidea</taxon>
        <taxon>Clastopteridae</taxon>
        <taxon>Clastoptera</taxon>
    </lineage>
</organism>
<dbReference type="EMBL" id="GEDC01023293">
    <property type="protein sequence ID" value="JAS14005.1"/>
    <property type="molecule type" value="Transcribed_RNA"/>
</dbReference>
<dbReference type="Gene3D" id="1.10.1410.40">
    <property type="match status" value="1"/>
</dbReference>
<dbReference type="Pfam" id="PF07528">
    <property type="entry name" value="DZF_N"/>
    <property type="match status" value="1"/>
</dbReference>
<feature type="region of interest" description="Disordered" evidence="1">
    <location>
        <begin position="346"/>
        <end position="394"/>
    </location>
</feature>
<evidence type="ECO:0000313" key="3">
    <source>
        <dbReference type="EMBL" id="JAS14005.1"/>
    </source>
</evidence>
<dbReference type="PROSITE" id="PS51703">
    <property type="entry name" value="DZF"/>
    <property type="match status" value="1"/>
</dbReference>
<sequence>NVATNPTTTPATGTSTSKPVTTPAAKPGPTPANKPAAASQKRPPLIKKEPVSPQAKKEDIPKKEDGRDGTIFSFQKDKEEASVGRVLKGVMRVGVLAKGLLLSGDTSVSLVVLCAEKPTKTLLSKVATNLPVQLKAVSPEDTYKVVIKPEDAAIQVIGSADPPITVTVTLTSPVVREPLIANSPEAGDGVGTQVAKDPPDVLSKQKCLDALAALRHAKWFQARASGLQSCVMVIRVLRDLCLRNPTWAPLNSWAMELLAEKVLSSAGGPMPPGDALRRIMEALASGILLTGGPGLLDPCEKEPTDATTGLTPQQREDITASAQHALRLMAFRQIHKVLGMEMLPAPKYNRNSHHRFGRKRRRDNSNCESNDSEAGDGKKDKKDGDVVKMETDKK</sequence>
<dbReference type="FunFam" id="3.30.460.10:FF:000010">
    <property type="entry name" value="Zinc finger RNA-binding protein 2"/>
    <property type="match status" value="1"/>
</dbReference>
<dbReference type="PANTHER" id="PTHR45762">
    <property type="entry name" value="ZINC FINGER RNA-BINDING PROTEIN"/>
    <property type="match status" value="1"/>
</dbReference>
<dbReference type="InterPro" id="IPR043519">
    <property type="entry name" value="NT_sf"/>
</dbReference>
<dbReference type="GO" id="GO:0071011">
    <property type="term" value="C:precatalytic spliceosome"/>
    <property type="evidence" value="ECO:0007669"/>
    <property type="project" value="TreeGrafter"/>
</dbReference>
<evidence type="ECO:0000256" key="1">
    <source>
        <dbReference type="SAM" id="MobiDB-lite"/>
    </source>
</evidence>
<feature type="compositionally biased region" description="Basic and acidic residues" evidence="1">
    <location>
        <begin position="375"/>
        <end position="394"/>
    </location>
</feature>
<dbReference type="InterPro" id="IPR049401">
    <property type="entry name" value="DZF_dom_N"/>
</dbReference>
<dbReference type="PANTHER" id="PTHR45762:SF3">
    <property type="entry name" value="ZINC-FINGER PROTEIN AT 72D, ISOFORM B"/>
    <property type="match status" value="1"/>
</dbReference>
<feature type="domain" description="DZF" evidence="2">
    <location>
        <begin position="18"/>
        <end position="384"/>
    </location>
</feature>
<feature type="non-terminal residue" evidence="3">
    <location>
        <position position="1"/>
    </location>
</feature>
<feature type="region of interest" description="Disordered" evidence="1">
    <location>
        <begin position="1"/>
        <end position="73"/>
    </location>
</feature>
<name>A0A1B6CKW7_9HEMI</name>
<dbReference type="InterPro" id="IPR049402">
    <property type="entry name" value="DZF_dom_C"/>
</dbReference>
<dbReference type="Gene3D" id="3.30.460.10">
    <property type="entry name" value="Beta Polymerase, domain 2"/>
    <property type="match status" value="1"/>
</dbReference>
<accession>A0A1B6CKW7</accession>
<proteinExistence type="predicted"/>
<dbReference type="AlphaFoldDB" id="A0A1B6CKW7"/>
<dbReference type="GO" id="GO:0003725">
    <property type="term" value="F:double-stranded RNA binding"/>
    <property type="evidence" value="ECO:0007669"/>
    <property type="project" value="TreeGrafter"/>
</dbReference>